<proteinExistence type="predicted"/>
<gene>
    <name evidence="2" type="ORF">DERYTH_LOCUS17763</name>
</gene>
<accession>A0A9N9NQC2</accession>
<evidence type="ECO:0000313" key="3">
    <source>
        <dbReference type="Proteomes" id="UP000789405"/>
    </source>
</evidence>
<evidence type="ECO:0000256" key="1">
    <source>
        <dbReference type="SAM" id="Coils"/>
    </source>
</evidence>
<organism evidence="2 3">
    <name type="scientific">Dentiscutata erythropus</name>
    <dbReference type="NCBI Taxonomy" id="1348616"/>
    <lineage>
        <taxon>Eukaryota</taxon>
        <taxon>Fungi</taxon>
        <taxon>Fungi incertae sedis</taxon>
        <taxon>Mucoromycota</taxon>
        <taxon>Glomeromycotina</taxon>
        <taxon>Glomeromycetes</taxon>
        <taxon>Diversisporales</taxon>
        <taxon>Gigasporaceae</taxon>
        <taxon>Dentiscutata</taxon>
    </lineage>
</organism>
<feature type="non-terminal residue" evidence="2">
    <location>
        <position position="1"/>
    </location>
</feature>
<dbReference type="EMBL" id="CAJVPY010017105">
    <property type="protein sequence ID" value="CAG8760335.1"/>
    <property type="molecule type" value="Genomic_DNA"/>
</dbReference>
<keyword evidence="1" id="KW-0175">Coiled coil</keyword>
<keyword evidence="3" id="KW-1185">Reference proteome</keyword>
<dbReference type="AlphaFoldDB" id="A0A9N9NQC2"/>
<feature type="coiled-coil region" evidence="1">
    <location>
        <begin position="250"/>
        <end position="313"/>
    </location>
</feature>
<sequence length="340" mass="40140">RLKSMLKSIQQEACEKFKKILDSIEILENELKNQHKDNRSKRVSNLASENKNKLTQIATDNDEKVEILEAKEKYFKDELKKALDRKPNLGSIKKMNYMSQVLILEEQICKLKNYDKLQNNLINLIQENKNLLTKNFNLRKQLILNRVKNNDTLLKIEKDLENRNYANKQLEKQIYGYIENLKKNSSIASYTENQNNIQKTGQNKEFLANERSNEKMKEMLNHFKIKKIELEKIYKNARIWRESVFAIKSCKELIQIVATCNEKLEILEAKIDYITTELEQALIDTDYSCLLKEINFESQISKLKSQIKILKNDDYKKLKIILSDLSKENSKLVIENIEKN</sequence>
<dbReference type="OrthoDB" id="10383944at2759"/>
<dbReference type="Proteomes" id="UP000789405">
    <property type="component" value="Unassembled WGS sequence"/>
</dbReference>
<reference evidence="2" key="1">
    <citation type="submission" date="2021-06" db="EMBL/GenBank/DDBJ databases">
        <authorList>
            <person name="Kallberg Y."/>
            <person name="Tangrot J."/>
            <person name="Rosling A."/>
        </authorList>
    </citation>
    <scope>NUCLEOTIDE SEQUENCE</scope>
    <source>
        <strain evidence="2">MA453B</strain>
    </source>
</reference>
<comment type="caution">
    <text evidence="2">The sequence shown here is derived from an EMBL/GenBank/DDBJ whole genome shotgun (WGS) entry which is preliminary data.</text>
</comment>
<evidence type="ECO:0000313" key="2">
    <source>
        <dbReference type="EMBL" id="CAG8760335.1"/>
    </source>
</evidence>
<name>A0A9N9NQC2_9GLOM</name>
<feature type="coiled-coil region" evidence="1">
    <location>
        <begin position="114"/>
        <end position="173"/>
    </location>
</feature>
<protein>
    <submittedName>
        <fullName evidence="2">17002_t:CDS:1</fullName>
    </submittedName>
</protein>